<dbReference type="OrthoDB" id="1768593at2"/>
<sequence>MTLNEKLDIFYNAAISDATTQSIELLKEYENNLRESAKIQKEKSQQAAEQLLQIEKDSIMKEKNKIISDTTLSLKRTLAEKNKEYEQIIYNKVLSKLLTYMKTNDYLTLLEKQINFAKNFILGAEVTIYLSSSDFNKKEFLEEKTGISLELSKDDFTGGIRAIIHTKNILIDYSFATKLAEELEKFSF</sequence>
<proteinExistence type="predicted"/>
<accession>A0A1I6LB26</accession>
<evidence type="ECO:0000256" key="1">
    <source>
        <dbReference type="SAM" id="Coils"/>
    </source>
</evidence>
<protein>
    <submittedName>
        <fullName evidence="2">H+-ATPase subunit E/Vma4</fullName>
    </submittedName>
</protein>
<organism evidence="2 3">
    <name type="scientific">Anaeromicropila populeti</name>
    <dbReference type="NCBI Taxonomy" id="37658"/>
    <lineage>
        <taxon>Bacteria</taxon>
        <taxon>Bacillati</taxon>
        <taxon>Bacillota</taxon>
        <taxon>Clostridia</taxon>
        <taxon>Lachnospirales</taxon>
        <taxon>Lachnospiraceae</taxon>
        <taxon>Anaeromicropila</taxon>
    </lineage>
</organism>
<dbReference type="Proteomes" id="UP000199659">
    <property type="component" value="Unassembled WGS sequence"/>
</dbReference>
<evidence type="ECO:0000313" key="2">
    <source>
        <dbReference type="EMBL" id="SFS00624.1"/>
    </source>
</evidence>
<dbReference type="STRING" id="37658.SAMN05661086_03174"/>
<keyword evidence="3" id="KW-1185">Reference proteome</keyword>
<reference evidence="2 3" key="1">
    <citation type="submission" date="2016-10" db="EMBL/GenBank/DDBJ databases">
        <authorList>
            <person name="de Groot N.N."/>
        </authorList>
    </citation>
    <scope>NUCLEOTIDE SEQUENCE [LARGE SCALE GENOMIC DNA]</scope>
    <source>
        <strain evidence="2 3">743A</strain>
    </source>
</reference>
<gene>
    <name evidence="2" type="ORF">SAMN05661086_03174</name>
</gene>
<keyword evidence="1" id="KW-0175">Coiled coil</keyword>
<dbReference type="EMBL" id="FOYZ01000015">
    <property type="protein sequence ID" value="SFS00624.1"/>
    <property type="molecule type" value="Genomic_DNA"/>
</dbReference>
<feature type="coiled-coil region" evidence="1">
    <location>
        <begin position="26"/>
        <end position="54"/>
    </location>
</feature>
<evidence type="ECO:0000313" key="3">
    <source>
        <dbReference type="Proteomes" id="UP000199659"/>
    </source>
</evidence>
<name>A0A1I6LB26_9FIRM</name>
<dbReference type="RefSeq" id="WP_092562927.1">
    <property type="nucleotide sequence ID" value="NZ_FOYZ01000015.1"/>
</dbReference>
<dbReference type="AlphaFoldDB" id="A0A1I6LB26"/>
<dbReference type="SUPFAM" id="SSF160527">
    <property type="entry name" value="V-type ATPase subunit E-like"/>
    <property type="match status" value="1"/>
</dbReference>